<comment type="caution">
    <text evidence="1">The sequence shown here is derived from an EMBL/GenBank/DDBJ whole genome shotgun (WGS) entry which is preliminary data.</text>
</comment>
<keyword evidence="2" id="KW-1185">Reference proteome</keyword>
<dbReference type="AlphaFoldDB" id="A0A167CN21"/>
<organism evidence="1 2">
    <name type="scientific">Metarhizium rileyi (strain RCEF 4871)</name>
    <name type="common">Nomuraea rileyi</name>
    <dbReference type="NCBI Taxonomy" id="1649241"/>
    <lineage>
        <taxon>Eukaryota</taxon>
        <taxon>Fungi</taxon>
        <taxon>Dikarya</taxon>
        <taxon>Ascomycota</taxon>
        <taxon>Pezizomycotina</taxon>
        <taxon>Sordariomycetes</taxon>
        <taxon>Hypocreomycetidae</taxon>
        <taxon>Hypocreales</taxon>
        <taxon>Clavicipitaceae</taxon>
        <taxon>Metarhizium</taxon>
    </lineage>
</organism>
<dbReference type="EMBL" id="AZHC01000016">
    <property type="protein sequence ID" value="OAA41377.1"/>
    <property type="molecule type" value="Genomic_DNA"/>
</dbReference>
<gene>
    <name evidence="1" type="ORF">NOR_05455</name>
</gene>
<protein>
    <submittedName>
        <fullName evidence="1">Uncharacterized protein</fullName>
    </submittedName>
</protein>
<evidence type="ECO:0000313" key="1">
    <source>
        <dbReference type="EMBL" id="OAA41377.1"/>
    </source>
</evidence>
<accession>A0A167CN21</accession>
<dbReference type="Proteomes" id="UP000243498">
    <property type="component" value="Unassembled WGS sequence"/>
</dbReference>
<reference evidence="1 2" key="1">
    <citation type="journal article" date="2016" name="Genome Biol. Evol.">
        <title>Divergent and convergent evolution of fungal pathogenicity.</title>
        <authorList>
            <person name="Shang Y."/>
            <person name="Xiao G."/>
            <person name="Zheng P."/>
            <person name="Cen K."/>
            <person name="Zhan S."/>
            <person name="Wang C."/>
        </authorList>
    </citation>
    <scope>NUCLEOTIDE SEQUENCE [LARGE SCALE GENOMIC DNA]</scope>
    <source>
        <strain evidence="1 2">RCEF 4871</strain>
    </source>
</reference>
<evidence type="ECO:0000313" key="2">
    <source>
        <dbReference type="Proteomes" id="UP000243498"/>
    </source>
</evidence>
<proteinExistence type="predicted"/>
<sequence>MDDAVTGARLSGRHAPSRVNLGPAQSYRIEAVRRRKGHSTLPLVLGIAPIRQRLVSARVPPTERIAGTTVVTPAATSVALAEDASRACHLTARLVAHVYCAEAPNGNRLAAAAGFAAASSMPGTLYGLAGVRRAVTVCASLRRTPVRAAIPAVVLAVARIPTLRFYARVCHREVWVSLGWFRGPRDVLEHVWYMVAYGVPYSTCICWHCRLARGSGSAQGRSMLRTGCLRTDWVSDEAGGSA</sequence>
<name>A0A167CN21_METRR</name>